<keyword evidence="1" id="KW-0472">Membrane</keyword>
<evidence type="ECO:0000313" key="2">
    <source>
        <dbReference type="EMBL" id="ADV56289.1"/>
    </source>
</evidence>
<dbReference type="Pfam" id="PF12487">
    <property type="entry name" value="DUF3703"/>
    <property type="match status" value="1"/>
</dbReference>
<keyword evidence="1" id="KW-0812">Transmembrane</keyword>
<gene>
    <name evidence="2" type="ordered locus">Sput200_3925</name>
</gene>
<dbReference type="EMBL" id="CP002457">
    <property type="protein sequence ID" value="ADV56289.1"/>
    <property type="molecule type" value="Genomic_DNA"/>
</dbReference>
<evidence type="ECO:0000313" key="3">
    <source>
        <dbReference type="Proteomes" id="UP000008209"/>
    </source>
</evidence>
<protein>
    <recommendedName>
        <fullName evidence="4">DUF3703 domain-containing protein</fullName>
    </recommendedName>
</protein>
<proteinExistence type="predicted"/>
<reference evidence="2 3" key="1">
    <citation type="submission" date="2011-01" db="EMBL/GenBank/DDBJ databases">
        <title>Complete sequence of Shewanella putrefaciens 200.</title>
        <authorList>
            <consortium name="US DOE Joint Genome Institute"/>
            <person name="Lucas S."/>
            <person name="Copeland A."/>
            <person name="Lapidus A."/>
            <person name="Cheng J.-F."/>
            <person name="Bruce D."/>
            <person name="Goodwin L."/>
            <person name="Pitluck S."/>
            <person name="Munk A.C."/>
            <person name="Detter J.C."/>
            <person name="Han C."/>
            <person name="Tapia R."/>
            <person name="Land M."/>
            <person name="Hauser L."/>
            <person name="Chang Y.-J."/>
            <person name="Jeffries C."/>
            <person name="Kyrpides N."/>
            <person name="Ivanova N."/>
            <person name="Mikhailova N."/>
            <person name="Kolker E."/>
            <person name="Lawrence C."/>
            <person name="McCue L.A."/>
            <person name="DiChristina T."/>
            <person name="Nealson K."/>
            <person name="Fredrickson J.K."/>
            <person name="Woyke T."/>
        </authorList>
    </citation>
    <scope>NUCLEOTIDE SEQUENCE [LARGE SCALE GENOMIC DNA]</scope>
    <source>
        <strain evidence="2 3">200</strain>
    </source>
</reference>
<evidence type="ECO:0008006" key="4">
    <source>
        <dbReference type="Google" id="ProtNLM"/>
    </source>
</evidence>
<dbReference type="KEGG" id="shp:Sput200_3925"/>
<feature type="transmembrane region" description="Helical" evidence="1">
    <location>
        <begin position="69"/>
        <end position="88"/>
    </location>
</feature>
<organism evidence="2 3">
    <name type="scientific">Shewanella putrefaciens (strain 200)</name>
    <dbReference type="NCBI Taxonomy" id="399804"/>
    <lineage>
        <taxon>Bacteria</taxon>
        <taxon>Pseudomonadati</taxon>
        <taxon>Pseudomonadota</taxon>
        <taxon>Gammaproteobacteria</taxon>
        <taxon>Alteromonadales</taxon>
        <taxon>Shewanellaceae</taxon>
        <taxon>Shewanella</taxon>
    </lineage>
</organism>
<dbReference type="Proteomes" id="UP000008209">
    <property type="component" value="Chromosome"/>
</dbReference>
<dbReference type="AlphaFoldDB" id="E6XH16"/>
<sequence length="139" mass="15725">MNKKIKHEYQLSIRSAQEAEEINDLDNAFKSLERAHILGQRYFIPHIPHIATHWQMLRIGLKRNDNREVIGQIVRLIATVPGFIFGWVPRGNPGGANISALKPVPLPADLQPLLADSPIWRDVLIRLTIYAVIVLIVLA</sequence>
<dbReference type="OrthoDB" id="9799416at2"/>
<accession>E6XH16</accession>
<keyword evidence="1" id="KW-1133">Transmembrane helix</keyword>
<dbReference type="HOGENOM" id="CLU_144767_1_0_6"/>
<evidence type="ECO:0000256" key="1">
    <source>
        <dbReference type="SAM" id="Phobius"/>
    </source>
</evidence>
<dbReference type="InterPro" id="IPR022172">
    <property type="entry name" value="DUF3703"/>
</dbReference>
<feature type="transmembrane region" description="Helical" evidence="1">
    <location>
        <begin position="119"/>
        <end position="138"/>
    </location>
</feature>
<name>E6XH16_SHEP2</name>